<evidence type="ECO:0000313" key="3">
    <source>
        <dbReference type="Proteomes" id="UP001175228"/>
    </source>
</evidence>
<sequence>MDTTRTQCLGKKQVKQVKAKPKRNGDIDGTGIAQDRRVPFKEKSYQKVAGLHWPPDKRFQTCRKTGVIMDEFYDIARAYNTVQTHAEESMSMNPYHMSRIIKEGVQMSEVSLQKDADDSIWWLVKGNRDDAEEMVFSCTGIMCKANLLLVVRTPSIRRDKAIVLSQSITITGLGCASFDNAIATLQEIKLTAEREFKHSMLDKWTPSTYRGFPAFTLSNRYFWTMKEGAQHKAVPFSNDVDPVGILQRLGKTDVVHTEDNVVQYFKANTDDEGKRRFQRARPQLFRIGDVVKVQCSIIVFKTKGIKHRMKLVLCAIALLDCNITLDAKRKANKQVTAEQSCSRRLKRKIGFMEDEGDEGLPSKRSRDRPTMDESA</sequence>
<feature type="region of interest" description="Disordered" evidence="1">
    <location>
        <begin position="1"/>
        <end position="33"/>
    </location>
</feature>
<dbReference type="AlphaFoldDB" id="A0AA39PBB1"/>
<feature type="region of interest" description="Disordered" evidence="1">
    <location>
        <begin position="348"/>
        <end position="375"/>
    </location>
</feature>
<dbReference type="EMBL" id="JAUEPU010000075">
    <property type="protein sequence ID" value="KAK0481036.1"/>
    <property type="molecule type" value="Genomic_DNA"/>
</dbReference>
<protein>
    <submittedName>
        <fullName evidence="2">Uncharacterized protein</fullName>
    </submittedName>
</protein>
<reference evidence="2" key="1">
    <citation type="submission" date="2023-06" db="EMBL/GenBank/DDBJ databases">
        <authorList>
            <consortium name="Lawrence Berkeley National Laboratory"/>
            <person name="Ahrendt S."/>
            <person name="Sahu N."/>
            <person name="Indic B."/>
            <person name="Wong-Bajracharya J."/>
            <person name="Merenyi Z."/>
            <person name="Ke H.-M."/>
            <person name="Monk M."/>
            <person name="Kocsube S."/>
            <person name="Drula E."/>
            <person name="Lipzen A."/>
            <person name="Balint B."/>
            <person name="Henrissat B."/>
            <person name="Andreopoulos B."/>
            <person name="Martin F.M."/>
            <person name="Harder C.B."/>
            <person name="Rigling D."/>
            <person name="Ford K.L."/>
            <person name="Foster G.D."/>
            <person name="Pangilinan J."/>
            <person name="Papanicolaou A."/>
            <person name="Barry K."/>
            <person name="LaButti K."/>
            <person name="Viragh M."/>
            <person name="Koriabine M."/>
            <person name="Yan M."/>
            <person name="Riley R."/>
            <person name="Champramary S."/>
            <person name="Plett K.L."/>
            <person name="Tsai I.J."/>
            <person name="Slot J."/>
            <person name="Sipos G."/>
            <person name="Plett J."/>
            <person name="Nagy L.G."/>
            <person name="Grigoriev I.V."/>
        </authorList>
    </citation>
    <scope>NUCLEOTIDE SEQUENCE</scope>
    <source>
        <strain evidence="2">HWK02</strain>
    </source>
</reference>
<feature type="compositionally biased region" description="Basic residues" evidence="1">
    <location>
        <begin position="12"/>
        <end position="22"/>
    </location>
</feature>
<comment type="caution">
    <text evidence="2">The sequence shown here is derived from an EMBL/GenBank/DDBJ whole genome shotgun (WGS) entry which is preliminary data.</text>
</comment>
<evidence type="ECO:0000313" key="2">
    <source>
        <dbReference type="EMBL" id="KAK0481036.1"/>
    </source>
</evidence>
<organism evidence="2 3">
    <name type="scientific">Armillaria luteobubalina</name>
    <dbReference type="NCBI Taxonomy" id="153913"/>
    <lineage>
        <taxon>Eukaryota</taxon>
        <taxon>Fungi</taxon>
        <taxon>Dikarya</taxon>
        <taxon>Basidiomycota</taxon>
        <taxon>Agaricomycotina</taxon>
        <taxon>Agaricomycetes</taxon>
        <taxon>Agaricomycetidae</taxon>
        <taxon>Agaricales</taxon>
        <taxon>Marasmiineae</taxon>
        <taxon>Physalacriaceae</taxon>
        <taxon>Armillaria</taxon>
    </lineage>
</organism>
<proteinExistence type="predicted"/>
<dbReference type="Proteomes" id="UP001175228">
    <property type="component" value="Unassembled WGS sequence"/>
</dbReference>
<accession>A0AA39PBB1</accession>
<name>A0AA39PBB1_9AGAR</name>
<keyword evidence="3" id="KW-1185">Reference proteome</keyword>
<evidence type="ECO:0000256" key="1">
    <source>
        <dbReference type="SAM" id="MobiDB-lite"/>
    </source>
</evidence>
<gene>
    <name evidence="2" type="ORF">EDD18DRAFT_1363265</name>
</gene>